<dbReference type="Proteomes" id="UP000219482">
    <property type="component" value="Unassembled WGS sequence"/>
</dbReference>
<dbReference type="CDD" id="cd17393">
    <property type="entry name" value="MFS_MosC_like"/>
    <property type="match status" value="1"/>
</dbReference>
<dbReference type="InterPro" id="IPR036259">
    <property type="entry name" value="MFS_trans_sf"/>
</dbReference>
<dbReference type="RefSeq" id="WP_097183490.1">
    <property type="nucleotide sequence ID" value="NZ_OCNK01000002.1"/>
</dbReference>
<reference evidence="8" key="1">
    <citation type="submission" date="2017-09" db="EMBL/GenBank/DDBJ databases">
        <authorList>
            <person name="Varghese N."/>
            <person name="Submissions S."/>
        </authorList>
    </citation>
    <scope>NUCLEOTIDE SEQUENCE [LARGE SCALE GENOMIC DNA]</scope>
    <source>
        <strain evidence="8">DSM 44270</strain>
    </source>
</reference>
<evidence type="ECO:0000256" key="5">
    <source>
        <dbReference type="SAM" id="Phobius"/>
    </source>
</evidence>
<dbReference type="InterPro" id="IPR051788">
    <property type="entry name" value="MFS_Transporter"/>
</dbReference>
<evidence type="ECO:0000313" key="8">
    <source>
        <dbReference type="Proteomes" id="UP000219482"/>
    </source>
</evidence>
<feature type="transmembrane region" description="Helical" evidence="5">
    <location>
        <begin position="374"/>
        <end position="395"/>
    </location>
</feature>
<keyword evidence="3 5" id="KW-1133">Transmembrane helix</keyword>
<feature type="transmembrane region" description="Helical" evidence="5">
    <location>
        <begin position="256"/>
        <end position="276"/>
    </location>
</feature>
<proteinExistence type="predicted"/>
<dbReference type="Pfam" id="PF07690">
    <property type="entry name" value="MFS_1"/>
    <property type="match status" value="2"/>
</dbReference>
<feature type="transmembrane region" description="Helical" evidence="5">
    <location>
        <begin position="79"/>
        <end position="96"/>
    </location>
</feature>
<dbReference type="GO" id="GO:0022857">
    <property type="term" value="F:transmembrane transporter activity"/>
    <property type="evidence" value="ECO:0007669"/>
    <property type="project" value="InterPro"/>
</dbReference>
<evidence type="ECO:0000313" key="7">
    <source>
        <dbReference type="EMBL" id="SOD98103.1"/>
    </source>
</evidence>
<dbReference type="PROSITE" id="PS50850">
    <property type="entry name" value="MFS"/>
    <property type="match status" value="1"/>
</dbReference>
<evidence type="ECO:0000256" key="2">
    <source>
        <dbReference type="ARBA" id="ARBA00022692"/>
    </source>
</evidence>
<gene>
    <name evidence="7" type="ORF">SAMN06272739_1729</name>
</gene>
<name>A0A286GRE1_9ACTN</name>
<dbReference type="AlphaFoldDB" id="A0A286GRE1"/>
<feature type="transmembrane region" description="Helical" evidence="5">
    <location>
        <begin position="288"/>
        <end position="307"/>
    </location>
</feature>
<dbReference type="InterPro" id="IPR011701">
    <property type="entry name" value="MFS"/>
</dbReference>
<dbReference type="GO" id="GO:0005886">
    <property type="term" value="C:plasma membrane"/>
    <property type="evidence" value="ECO:0007669"/>
    <property type="project" value="UniProtKB-SubCell"/>
</dbReference>
<feature type="transmembrane region" description="Helical" evidence="5">
    <location>
        <begin position="167"/>
        <end position="189"/>
    </location>
</feature>
<dbReference type="OrthoDB" id="151222at2"/>
<dbReference type="PANTHER" id="PTHR23514">
    <property type="entry name" value="BYPASS OF STOP CODON PROTEIN 6"/>
    <property type="match status" value="1"/>
</dbReference>
<feature type="transmembrane region" description="Helical" evidence="5">
    <location>
        <begin position="142"/>
        <end position="161"/>
    </location>
</feature>
<feature type="transmembrane region" description="Helical" evidence="5">
    <location>
        <begin position="218"/>
        <end position="236"/>
    </location>
</feature>
<evidence type="ECO:0000259" key="6">
    <source>
        <dbReference type="PROSITE" id="PS50850"/>
    </source>
</evidence>
<feature type="transmembrane region" description="Helical" evidence="5">
    <location>
        <begin position="45"/>
        <end position="67"/>
    </location>
</feature>
<dbReference type="SUPFAM" id="SSF103473">
    <property type="entry name" value="MFS general substrate transporter"/>
    <property type="match status" value="1"/>
</dbReference>
<evidence type="ECO:0000256" key="3">
    <source>
        <dbReference type="ARBA" id="ARBA00022989"/>
    </source>
</evidence>
<feature type="transmembrane region" description="Helical" evidence="5">
    <location>
        <begin position="12"/>
        <end position="33"/>
    </location>
</feature>
<dbReference type="Gene3D" id="1.20.1250.20">
    <property type="entry name" value="MFS general substrate transporter like domains"/>
    <property type="match status" value="2"/>
</dbReference>
<dbReference type="PANTHER" id="PTHR23514:SF13">
    <property type="entry name" value="INNER MEMBRANE PROTEIN YBJJ"/>
    <property type="match status" value="1"/>
</dbReference>
<accession>A0A286GRE1</accession>
<dbReference type="EMBL" id="OCNK01000002">
    <property type="protein sequence ID" value="SOD98103.1"/>
    <property type="molecule type" value="Genomic_DNA"/>
</dbReference>
<sequence>MSSDLAPAPGRLRSARIAVAACFFLNAVFYANLVPRLPEIKADLGLSNASLGAALAALPLGALLAALSSAPLIRRFTSARVASFGLVALGLALWAVAVAPNWPALAAALFVAGALDAVIDVAQNAHGLRVQRLYGRSILNGLHGLWSIGAVSGGLLGSAAAGLEVPLVVHLGASAVLFGVLALVAYRALLPGDDDAERAPEETGTGTGSVVRRPGRRTVVLGLTALGILAACGAFVEDAGASWSALYLRTELDTGAAVAGLGFVALQGAMTLGRLTGDRVVDRFGQRLVVQVGGALTALGMGLALAFPSVPTTLAGFALAGLGVATLVPAVYHAADELPGLRRGTGLAVINWLLRIGFLLSPPLIGVLADATSLRVALLAVVVAGLGALLLGPALRTRVTAPV</sequence>
<feature type="transmembrane region" description="Helical" evidence="5">
    <location>
        <begin position="347"/>
        <end position="368"/>
    </location>
</feature>
<feature type="transmembrane region" description="Helical" evidence="5">
    <location>
        <begin position="102"/>
        <end position="122"/>
    </location>
</feature>
<evidence type="ECO:0000256" key="4">
    <source>
        <dbReference type="ARBA" id="ARBA00023136"/>
    </source>
</evidence>
<feature type="domain" description="Major facilitator superfamily (MFS) profile" evidence="6">
    <location>
        <begin position="219"/>
        <end position="403"/>
    </location>
</feature>
<organism evidence="7 8">
    <name type="scientific">Blastococcus haudaquaticus</name>
    <dbReference type="NCBI Taxonomy" id="1938745"/>
    <lineage>
        <taxon>Bacteria</taxon>
        <taxon>Bacillati</taxon>
        <taxon>Actinomycetota</taxon>
        <taxon>Actinomycetes</taxon>
        <taxon>Geodermatophilales</taxon>
        <taxon>Geodermatophilaceae</taxon>
        <taxon>Blastococcus</taxon>
    </lineage>
</organism>
<evidence type="ECO:0000256" key="1">
    <source>
        <dbReference type="ARBA" id="ARBA00004651"/>
    </source>
</evidence>
<keyword evidence="8" id="KW-1185">Reference proteome</keyword>
<feature type="transmembrane region" description="Helical" evidence="5">
    <location>
        <begin position="313"/>
        <end position="335"/>
    </location>
</feature>
<keyword evidence="4 5" id="KW-0472">Membrane</keyword>
<keyword evidence="2 5" id="KW-0812">Transmembrane</keyword>
<protein>
    <submittedName>
        <fullName evidence="7">Fucose permease</fullName>
    </submittedName>
</protein>
<comment type="subcellular location">
    <subcellularLocation>
        <location evidence="1">Cell membrane</location>
        <topology evidence="1">Multi-pass membrane protein</topology>
    </subcellularLocation>
</comment>
<dbReference type="InterPro" id="IPR020846">
    <property type="entry name" value="MFS_dom"/>
</dbReference>